<dbReference type="Proteomes" id="UP000250275">
    <property type="component" value="Unassembled WGS sequence"/>
</dbReference>
<keyword evidence="7" id="KW-1185">Reference proteome</keyword>
<evidence type="ECO:0000256" key="1">
    <source>
        <dbReference type="ARBA" id="ARBA00022614"/>
    </source>
</evidence>
<evidence type="ECO:0000313" key="6">
    <source>
        <dbReference type="EMBL" id="OAD55091.1"/>
    </source>
</evidence>
<protein>
    <submittedName>
        <fullName evidence="6">Acidic leucine-rich nuclear phosphoprotein 32 family member A</fullName>
    </submittedName>
</protein>
<feature type="region of interest" description="Disordered" evidence="4">
    <location>
        <begin position="859"/>
        <end position="900"/>
    </location>
</feature>
<dbReference type="SMART" id="SM00225">
    <property type="entry name" value="BTB"/>
    <property type="match status" value="1"/>
</dbReference>
<evidence type="ECO:0000256" key="4">
    <source>
        <dbReference type="SAM" id="MobiDB-lite"/>
    </source>
</evidence>
<dbReference type="SUPFAM" id="SSF54695">
    <property type="entry name" value="POZ domain"/>
    <property type="match status" value="1"/>
</dbReference>
<dbReference type="InterPro" id="IPR045081">
    <property type="entry name" value="AN32"/>
</dbReference>
<dbReference type="EMBL" id="KQ763442">
    <property type="protein sequence ID" value="OAD55091.1"/>
    <property type="molecule type" value="Genomic_DNA"/>
</dbReference>
<dbReference type="InterPro" id="IPR001611">
    <property type="entry name" value="Leu-rich_rpt"/>
</dbReference>
<dbReference type="Pfam" id="PF00651">
    <property type="entry name" value="BTB"/>
    <property type="match status" value="2"/>
</dbReference>
<keyword evidence="1" id="KW-0433">Leucine-rich repeat</keyword>
<dbReference type="SUPFAM" id="SSF52058">
    <property type="entry name" value="L domain-like"/>
    <property type="match status" value="1"/>
</dbReference>
<dbReference type="PROSITE" id="PS50097">
    <property type="entry name" value="BTB"/>
    <property type="match status" value="1"/>
</dbReference>
<evidence type="ECO:0000256" key="3">
    <source>
        <dbReference type="ARBA" id="ARBA00025777"/>
    </source>
</evidence>
<dbReference type="GO" id="GO:0005634">
    <property type="term" value="C:nucleus"/>
    <property type="evidence" value="ECO:0007669"/>
    <property type="project" value="TreeGrafter"/>
</dbReference>
<organism evidence="6 7">
    <name type="scientific">Eufriesea mexicana</name>
    <dbReference type="NCBI Taxonomy" id="516756"/>
    <lineage>
        <taxon>Eukaryota</taxon>
        <taxon>Metazoa</taxon>
        <taxon>Ecdysozoa</taxon>
        <taxon>Arthropoda</taxon>
        <taxon>Hexapoda</taxon>
        <taxon>Insecta</taxon>
        <taxon>Pterygota</taxon>
        <taxon>Neoptera</taxon>
        <taxon>Endopterygota</taxon>
        <taxon>Hymenoptera</taxon>
        <taxon>Apocrita</taxon>
        <taxon>Aculeata</taxon>
        <taxon>Apoidea</taxon>
        <taxon>Anthophila</taxon>
        <taxon>Apidae</taxon>
        <taxon>Eufriesea</taxon>
    </lineage>
</organism>
<dbReference type="Gene3D" id="3.30.710.10">
    <property type="entry name" value="Potassium Channel Kv1.1, Chain A"/>
    <property type="match status" value="1"/>
</dbReference>
<dbReference type="AlphaFoldDB" id="A0A310SKH3"/>
<comment type="similarity">
    <text evidence="3">Belongs to the ANP32 family.</text>
</comment>
<dbReference type="InterPro" id="IPR032675">
    <property type="entry name" value="LRR_dom_sf"/>
</dbReference>
<feature type="region of interest" description="Disordered" evidence="4">
    <location>
        <begin position="660"/>
        <end position="680"/>
    </location>
</feature>
<reference evidence="6 7" key="1">
    <citation type="submission" date="2015-07" db="EMBL/GenBank/DDBJ databases">
        <title>The genome of Eufriesea mexicana.</title>
        <authorList>
            <person name="Pan H."/>
            <person name="Kapheim K."/>
        </authorList>
    </citation>
    <scope>NUCLEOTIDE SEQUENCE [LARGE SCALE GENOMIC DNA]</scope>
    <source>
        <strain evidence="6">0111107269</strain>
        <tissue evidence="6">Whole body</tissue>
    </source>
</reference>
<name>A0A310SKH3_9HYME</name>
<keyword evidence="2" id="KW-0677">Repeat</keyword>
<dbReference type="Gene3D" id="3.80.10.10">
    <property type="entry name" value="Ribonuclease Inhibitor"/>
    <property type="match status" value="1"/>
</dbReference>
<gene>
    <name evidence="6" type="ORF">WN48_05604</name>
</gene>
<dbReference type="InterPro" id="IPR011333">
    <property type="entry name" value="SKP1/BTB/POZ_sf"/>
</dbReference>
<feature type="domain" description="BTB" evidence="5">
    <location>
        <begin position="33"/>
        <end position="134"/>
    </location>
</feature>
<evidence type="ECO:0000259" key="5">
    <source>
        <dbReference type="PROSITE" id="PS50097"/>
    </source>
</evidence>
<dbReference type="InterPro" id="IPR000210">
    <property type="entry name" value="BTB/POZ_dom"/>
</dbReference>
<proteinExistence type="inferred from homology"/>
<dbReference type="PANTHER" id="PTHR11375:SF0">
    <property type="entry name" value="ACIDIC LEUCINE-RICH NUCLEAR PHOSPHOPROTEIN 32 FAMILY MEMBER A"/>
    <property type="match status" value="1"/>
</dbReference>
<dbReference type="OrthoDB" id="6678352at2759"/>
<dbReference type="FunFam" id="3.80.10.10:FF:000131">
    <property type="entry name" value="acidic leucine-rich nuclear phosphoprotein 32-related protein-like"/>
    <property type="match status" value="1"/>
</dbReference>
<dbReference type="Pfam" id="PF14580">
    <property type="entry name" value="LRR_9"/>
    <property type="match status" value="1"/>
</dbReference>
<accession>A0A310SKH3</accession>
<dbReference type="PANTHER" id="PTHR11375">
    <property type="entry name" value="ACIDIC LEUCINE-RICH NUCLEAR PHOSPHOPROTEIN 32"/>
    <property type="match status" value="1"/>
</dbReference>
<evidence type="ECO:0000313" key="7">
    <source>
        <dbReference type="Proteomes" id="UP000250275"/>
    </source>
</evidence>
<feature type="compositionally biased region" description="Acidic residues" evidence="4">
    <location>
        <begin position="859"/>
        <end position="898"/>
    </location>
</feature>
<dbReference type="PROSITE" id="PS51450">
    <property type="entry name" value="LRR"/>
    <property type="match status" value="2"/>
</dbReference>
<sequence length="977" mass="110633">MVESAKCCVLQWADHAKYITEKFSGLLARQVLVDVTLVCEEQKLRVHKLVLASNSTYFEKALYIGISLFICKHLKKPCLMDILFTTCEEQLLNIKEILQQDLGQEPVIFLKDLNFEILKAMVEFMYCGETTIPYQLLSPLLTATKRFKVKELTTVVDAMMSSNVGSFEINTNMDKEVTESEIISDTCNNTDYIHVKCDELVKNKCFVLCNKSNSDVNSSENQSLEGNTTSDPPEQELEHMLYEESQDFETNVEQTNTLFSVGNSTKLMGNSTIFTNGKTKEEPNGYSENRILNSDTLCTNNELKPILYEQCCDLSDIDECEESSMSLSQSCLQQIEKDFAQYKFEGIDVPSKVGKCVKVYTHKRRKSIDEIKNMLTDVNNIIQNPPSTDCIDLLDEPSTDDIPVTLLTSLDMESAEYIISLSTENIQSIVGATLTEQHTLNTCKEIEQIIEYNTEKTSVNEIESSNANTETSNCTKPILRRSLRLNQQEIEETMNNNETVKDFNEKEKHFKKSNFTNRTELCIKRKRKIKDIDRKVSEQSINNVMQPIRKTFNNSRRNTTKLIVKKNTKCTIPNKEKDEQTGKIANKLKCDISETTEIDSIFTSSKLNTIEHINRALWGDMSDFAEDYENRINFLDCTPNTEIPFAVGLLPLRTALEKMQATPDYQPRKTRSSVAPTRQDTNTLKRKNCTHFGKVTDSKKQSTYINDPKENAKAVCHIQIRTAPSQYITDLVLDNCRSTYIVGLTDEFVALESLSLINVGLTSLKGFPKLSNLKKLELSDNRISGGLNLLQSSPKLTHLNLSGNKIKDLDTLQPLKEFKNLKSLDLFNNEVTNLDNYREKVFSLISSLRCLDGFDTDDCEVEDSEGDDDEVNGNEDGDGDANEEDSEEDEEDDEDFDDGGVGLAAVYKEGLEDNHWTSHIGSELPFNDGEKLELNGAVQLKTPAKRRVVKQSRNLVVREGNAAWLQLAEEQDLLVPV</sequence>
<dbReference type="GO" id="GO:0042393">
    <property type="term" value="F:histone binding"/>
    <property type="evidence" value="ECO:0007669"/>
    <property type="project" value="TreeGrafter"/>
</dbReference>
<evidence type="ECO:0000256" key="2">
    <source>
        <dbReference type="ARBA" id="ARBA00022737"/>
    </source>
</evidence>